<proteinExistence type="predicted"/>
<evidence type="ECO:0000313" key="1">
    <source>
        <dbReference type="EMBL" id="CAB3995284.1"/>
    </source>
</evidence>
<reference evidence="1" key="1">
    <citation type="submission" date="2020-04" db="EMBL/GenBank/DDBJ databases">
        <authorList>
            <person name="Alioto T."/>
            <person name="Alioto T."/>
            <person name="Gomez Garrido J."/>
        </authorList>
    </citation>
    <scope>NUCLEOTIDE SEQUENCE</scope>
    <source>
        <strain evidence="1">A484AB</strain>
    </source>
</reference>
<name>A0A6S7GP17_PARCT</name>
<sequence>MTARDLIIVRLQDKEKSLNDKISQKATAIQQFGQSWPPHVKEDKEAEIEALKEQEHNSNTSKQKFQQMVKRTADHLDEHRRLKRRRLGVGAPVLLDEEDEDFVAKSIEDKATYHGRRHNTVMYVNRRVKKNDLLGIVNHKRQTDGKKLLKSATTVWNRSRPRNTRSIQAKHLGKGLFCTSKPPKAEDKDNESTHYQRAHVKNIKLFLFKDDESTKYSLLHSMDDKAYVRPV</sequence>
<dbReference type="Proteomes" id="UP001152795">
    <property type="component" value="Unassembled WGS sequence"/>
</dbReference>
<organism evidence="1 2">
    <name type="scientific">Paramuricea clavata</name>
    <name type="common">Red gorgonian</name>
    <name type="synonym">Violescent sea-whip</name>
    <dbReference type="NCBI Taxonomy" id="317549"/>
    <lineage>
        <taxon>Eukaryota</taxon>
        <taxon>Metazoa</taxon>
        <taxon>Cnidaria</taxon>
        <taxon>Anthozoa</taxon>
        <taxon>Octocorallia</taxon>
        <taxon>Malacalcyonacea</taxon>
        <taxon>Plexauridae</taxon>
        <taxon>Paramuricea</taxon>
    </lineage>
</organism>
<keyword evidence="1" id="KW-0808">Transferase</keyword>
<dbReference type="AlphaFoldDB" id="A0A6S7GP17"/>
<gene>
    <name evidence="1" type="ORF">PACLA_8A063699</name>
</gene>
<keyword evidence="1" id="KW-0695">RNA-directed DNA polymerase</keyword>
<dbReference type="EMBL" id="CACRXK020002633">
    <property type="protein sequence ID" value="CAB3995284.1"/>
    <property type="molecule type" value="Genomic_DNA"/>
</dbReference>
<accession>A0A6S7GP17</accession>
<dbReference type="OrthoDB" id="5981116at2759"/>
<evidence type="ECO:0000313" key="2">
    <source>
        <dbReference type="Proteomes" id="UP001152795"/>
    </source>
</evidence>
<protein>
    <submittedName>
        <fullName evidence="1">RNA-directed DNA polymerase from transposon X-element</fullName>
    </submittedName>
</protein>
<dbReference type="GO" id="GO:0003964">
    <property type="term" value="F:RNA-directed DNA polymerase activity"/>
    <property type="evidence" value="ECO:0007669"/>
    <property type="project" value="UniProtKB-KW"/>
</dbReference>
<keyword evidence="2" id="KW-1185">Reference proteome</keyword>
<comment type="caution">
    <text evidence="1">The sequence shown here is derived from an EMBL/GenBank/DDBJ whole genome shotgun (WGS) entry which is preliminary data.</text>
</comment>
<keyword evidence="1" id="KW-0548">Nucleotidyltransferase</keyword>